<dbReference type="RefSeq" id="WP_090241746.1">
    <property type="nucleotide sequence ID" value="NZ_FOQL01000002.1"/>
</dbReference>
<evidence type="ECO:0000313" key="2">
    <source>
        <dbReference type="Proteomes" id="UP000243606"/>
    </source>
</evidence>
<dbReference type="Proteomes" id="UP000243606">
    <property type="component" value="Unassembled WGS sequence"/>
</dbReference>
<accession>A0A1I3HES1</accession>
<keyword evidence="2" id="KW-1185">Reference proteome</keyword>
<sequence length="339" mass="36800">MKPFQYKKPDSVYVQSVSTSHGTESTQVSFHSSDIRPEHMAASDPLVYAEAMYEAANEHLNGDEWREVMNEVFPSEVRPYGSQPTSPQIALMADRSVTFDPRQTYNGRTVAKGSAVAGSLITMEAPEVGILVSARVSILDHHVQFGFTANSMAQTGDKVLSDLELTLAGKIAESLEGQPSVSKVYAGALSGTPAAQAEDFLDILATHLDTYWGRDVSEFGVLIPVALRPMLNRAAQRAGLGDIDDLVGTRVQVYSGADRGVFLVPKGFAMLSFREDKDGDVWRLELTRNSSTLSWDLEVSAVVDVMATAMVEAKLDGSDWETTTVVLPIIKQIVLSDAP</sequence>
<dbReference type="OrthoDB" id="6637637at2"/>
<name>A0A1I3HES1_9PSED</name>
<organism evidence="1 2">
    <name type="scientific">Pseudomonas guineae</name>
    <dbReference type="NCBI Taxonomy" id="425504"/>
    <lineage>
        <taxon>Bacteria</taxon>
        <taxon>Pseudomonadati</taxon>
        <taxon>Pseudomonadota</taxon>
        <taxon>Gammaproteobacteria</taxon>
        <taxon>Pseudomonadales</taxon>
        <taxon>Pseudomonadaceae</taxon>
        <taxon>Pseudomonas</taxon>
    </lineage>
</organism>
<proteinExistence type="predicted"/>
<gene>
    <name evidence="1" type="ORF">SAMN05216206_1939</name>
</gene>
<dbReference type="AlphaFoldDB" id="A0A1I3HES1"/>
<evidence type="ECO:0000313" key="1">
    <source>
        <dbReference type="EMBL" id="SFI34121.1"/>
    </source>
</evidence>
<reference evidence="2" key="1">
    <citation type="submission" date="2016-10" db="EMBL/GenBank/DDBJ databases">
        <authorList>
            <person name="Varghese N."/>
            <person name="Submissions S."/>
        </authorList>
    </citation>
    <scope>NUCLEOTIDE SEQUENCE [LARGE SCALE GENOMIC DNA]</scope>
    <source>
        <strain evidence="2">LMG 24016</strain>
    </source>
</reference>
<protein>
    <submittedName>
        <fullName evidence="1">Uncharacterized protein</fullName>
    </submittedName>
</protein>
<dbReference type="STRING" id="425504.SAMN05216206_1939"/>
<dbReference type="EMBL" id="FOQL01000002">
    <property type="protein sequence ID" value="SFI34121.1"/>
    <property type="molecule type" value="Genomic_DNA"/>
</dbReference>